<organism evidence="4 5">
    <name type="scientific">Actinopolyspora erythraea</name>
    <dbReference type="NCBI Taxonomy" id="414996"/>
    <lineage>
        <taxon>Bacteria</taxon>
        <taxon>Bacillati</taxon>
        <taxon>Actinomycetota</taxon>
        <taxon>Actinomycetes</taxon>
        <taxon>Actinopolysporales</taxon>
        <taxon>Actinopolysporaceae</taxon>
        <taxon>Actinopolyspora</taxon>
    </lineage>
</organism>
<proteinExistence type="inferred from homology"/>
<dbReference type="AlphaFoldDB" id="A0A223RRE8"/>
<dbReference type="Proteomes" id="UP000215043">
    <property type="component" value="Chromosome"/>
</dbReference>
<protein>
    <submittedName>
        <fullName evidence="4">Acyl-CoA synthetase</fullName>
    </submittedName>
</protein>
<dbReference type="Gene3D" id="3.30.300.30">
    <property type="match status" value="1"/>
</dbReference>
<name>A0A223RRE8_9ACTN</name>
<dbReference type="PROSITE" id="PS00455">
    <property type="entry name" value="AMP_BINDING"/>
    <property type="match status" value="1"/>
</dbReference>
<dbReference type="PANTHER" id="PTHR43201:SF8">
    <property type="entry name" value="ACYL-COA SYNTHETASE FAMILY MEMBER 3"/>
    <property type="match status" value="1"/>
</dbReference>
<reference evidence="4 5" key="1">
    <citation type="submission" date="2017-08" db="EMBL/GenBank/DDBJ databases">
        <title>The complete genome sequence of moderately halophilic actinomycete Actinopolyspora erythraea YIM 90600, the producer of novel erythromycin, novel actinopolysporins A-C and tubercidin.</title>
        <authorList>
            <person name="Yin M."/>
            <person name="Tang S."/>
        </authorList>
    </citation>
    <scope>NUCLEOTIDE SEQUENCE [LARGE SCALE GENOMIC DNA]</scope>
    <source>
        <strain evidence="4 5">YIM 90600</strain>
    </source>
</reference>
<dbReference type="SUPFAM" id="SSF56801">
    <property type="entry name" value="Acetyl-CoA synthetase-like"/>
    <property type="match status" value="1"/>
</dbReference>
<dbReference type="InterPro" id="IPR045851">
    <property type="entry name" value="AMP-bd_C_sf"/>
</dbReference>
<evidence type="ECO:0000313" key="4">
    <source>
        <dbReference type="EMBL" id="ASU78420.1"/>
    </source>
</evidence>
<dbReference type="PANTHER" id="PTHR43201">
    <property type="entry name" value="ACYL-COA SYNTHETASE"/>
    <property type="match status" value="1"/>
</dbReference>
<evidence type="ECO:0000259" key="2">
    <source>
        <dbReference type="Pfam" id="PF00501"/>
    </source>
</evidence>
<comment type="similarity">
    <text evidence="1">Belongs to the ATP-dependent AMP-binding enzyme family.</text>
</comment>
<dbReference type="RefSeq" id="WP_052427975.1">
    <property type="nucleotide sequence ID" value="NZ_CP022752.1"/>
</dbReference>
<feature type="domain" description="AMP-binding enzyme C-terminal" evidence="3">
    <location>
        <begin position="398"/>
        <end position="472"/>
    </location>
</feature>
<dbReference type="KEGG" id="aey:CDG81_09155"/>
<evidence type="ECO:0000256" key="1">
    <source>
        <dbReference type="ARBA" id="ARBA00006432"/>
    </source>
</evidence>
<dbReference type="GO" id="GO:0006631">
    <property type="term" value="P:fatty acid metabolic process"/>
    <property type="evidence" value="ECO:0007669"/>
    <property type="project" value="TreeGrafter"/>
</dbReference>
<dbReference type="GO" id="GO:0031956">
    <property type="term" value="F:medium-chain fatty acid-CoA ligase activity"/>
    <property type="evidence" value="ECO:0007669"/>
    <property type="project" value="TreeGrafter"/>
</dbReference>
<dbReference type="OrthoDB" id="5168424at2"/>
<dbReference type="EMBL" id="CP022752">
    <property type="protein sequence ID" value="ASU78420.1"/>
    <property type="molecule type" value="Genomic_DNA"/>
</dbReference>
<dbReference type="InterPro" id="IPR042099">
    <property type="entry name" value="ANL_N_sf"/>
</dbReference>
<evidence type="ECO:0000259" key="3">
    <source>
        <dbReference type="Pfam" id="PF13193"/>
    </source>
</evidence>
<gene>
    <name evidence="4" type="ORF">CDG81_09155</name>
</gene>
<dbReference type="Gene3D" id="3.40.50.12780">
    <property type="entry name" value="N-terminal domain of ligase-like"/>
    <property type="match status" value="1"/>
</dbReference>
<dbReference type="InterPro" id="IPR020845">
    <property type="entry name" value="AMP-binding_CS"/>
</dbReference>
<dbReference type="InterPro" id="IPR000873">
    <property type="entry name" value="AMP-dep_synth/lig_dom"/>
</dbReference>
<evidence type="ECO:0000313" key="5">
    <source>
        <dbReference type="Proteomes" id="UP000215043"/>
    </source>
</evidence>
<dbReference type="Pfam" id="PF13193">
    <property type="entry name" value="AMP-binding_C"/>
    <property type="match status" value="1"/>
</dbReference>
<sequence length="490" mass="52758">MCADSAVLLPKLREPDESEAVRFGTRELSYARLASVAGEVAARVGEAKRVAVWAEAAPETCAALVGALCAGAALVPLSPKLGERELEHIVTDSEPELVLGPTGFSVPSALSRVPVGEVSVDVPGRELPEEPAPESDALIVYTSGTTGLPKGVVLSREAIRSNLDAVARAWEWTATDVLVHALPLFHVHGLILGLLGPLRVGGSLRHLVRFDPVEVAEQLSGAGTMLFGVPTMYRRLADDAERDPDIARSLGRARLLVSGSAALPAAEHRRIARLTGQRVVERYGMSETIMNCGVRASGDRRPGYVGTPFDGVELVLVDDSGSRITVSDDETVGEILVSGPNLFREYLNRPEDTRAAFTDGWFRTGDMATRAPDGYIRIVGRRATDMISSGGFRVGAGEVENVLLEHETVSEVAVTGEHDPDLGQRIVAWVVPGRAEVSERELVEHVVGLLSSHKRPREVRFVRELPRNELGKIQKGKLDREWGALHAFAG</sequence>
<dbReference type="Pfam" id="PF00501">
    <property type="entry name" value="AMP-binding"/>
    <property type="match status" value="1"/>
</dbReference>
<accession>A0A223RRE8</accession>
<dbReference type="NCBIfam" id="NF005858">
    <property type="entry name" value="PRK07787.1"/>
    <property type="match status" value="1"/>
</dbReference>
<feature type="domain" description="AMP-dependent synthetase/ligase" evidence="2">
    <location>
        <begin position="15"/>
        <end position="347"/>
    </location>
</feature>
<dbReference type="InterPro" id="IPR025110">
    <property type="entry name" value="AMP-bd_C"/>
</dbReference>